<keyword evidence="3" id="KW-1185">Reference proteome</keyword>
<evidence type="ECO:0000313" key="2">
    <source>
        <dbReference type="EMBL" id="PAA87388.1"/>
    </source>
</evidence>
<proteinExistence type="predicted"/>
<dbReference type="EMBL" id="NIVC01000235">
    <property type="protein sequence ID" value="PAA87388.1"/>
    <property type="molecule type" value="Genomic_DNA"/>
</dbReference>
<evidence type="ECO:0000256" key="1">
    <source>
        <dbReference type="SAM" id="MobiDB-lite"/>
    </source>
</evidence>
<dbReference type="Proteomes" id="UP000215902">
    <property type="component" value="Unassembled WGS sequence"/>
</dbReference>
<name>A0A267GMZ8_9PLAT</name>
<dbReference type="AlphaFoldDB" id="A0A267GMZ8"/>
<accession>A0A267GMZ8</accession>
<dbReference type="OrthoDB" id="9996134at2759"/>
<protein>
    <submittedName>
        <fullName evidence="2">Uncharacterized protein</fullName>
    </submittedName>
</protein>
<feature type="region of interest" description="Disordered" evidence="1">
    <location>
        <begin position="218"/>
        <end position="273"/>
    </location>
</feature>
<organism evidence="2 3">
    <name type="scientific">Macrostomum lignano</name>
    <dbReference type="NCBI Taxonomy" id="282301"/>
    <lineage>
        <taxon>Eukaryota</taxon>
        <taxon>Metazoa</taxon>
        <taxon>Spiralia</taxon>
        <taxon>Lophotrochozoa</taxon>
        <taxon>Platyhelminthes</taxon>
        <taxon>Rhabditophora</taxon>
        <taxon>Macrostomorpha</taxon>
        <taxon>Macrostomida</taxon>
        <taxon>Macrostomidae</taxon>
        <taxon>Macrostomum</taxon>
    </lineage>
</organism>
<reference evidence="2 3" key="1">
    <citation type="submission" date="2017-06" db="EMBL/GenBank/DDBJ databases">
        <title>A platform for efficient transgenesis in Macrostomum lignano, a flatworm model organism for stem cell research.</title>
        <authorList>
            <person name="Berezikov E."/>
        </authorList>
    </citation>
    <scope>NUCLEOTIDE SEQUENCE [LARGE SCALE GENOMIC DNA]</scope>
    <source>
        <strain evidence="2">DV1</strain>
        <tissue evidence="2">Whole organism</tissue>
    </source>
</reference>
<comment type="caution">
    <text evidence="2">The sequence shown here is derived from an EMBL/GenBank/DDBJ whole genome shotgun (WGS) entry which is preliminary data.</text>
</comment>
<gene>
    <name evidence="2" type="ORF">BOX15_Mlig021920g1</name>
</gene>
<evidence type="ECO:0000313" key="3">
    <source>
        <dbReference type="Proteomes" id="UP000215902"/>
    </source>
</evidence>
<feature type="compositionally biased region" description="Polar residues" evidence="1">
    <location>
        <begin position="228"/>
        <end position="237"/>
    </location>
</feature>
<sequence length="273" mass="29174">MEKLSRAKTGNNLRSLQFGADLAARTTLHPFPASSSRRSADWSAAAARRPDSGLLMRSVEVQTDSPSHAFGEYQDAYEVLADRGGGGHSSCYPDDGSETAANAWQAAYSTSQQLPGYHGLPVTQPVRFLNPYGKTVTLGPLPASVPAAPKDGSQAAFYRAGRVGSNWRHVTQCTGNLGNHMVYINAGVTSDCQRFPSHGLSPSCSLGAQAVPAAGLRPQATPRRPATGLQQQRSSKALQRARAGNKYWFEDKRPPTLTPSTIQGRIMKSGSAY</sequence>